<protein>
    <submittedName>
        <fullName evidence="2">Uncharacterized protein</fullName>
    </submittedName>
</protein>
<keyword evidence="1" id="KW-0812">Transmembrane</keyword>
<proteinExistence type="predicted"/>
<name>A0A4R1KGM3_9GAMM</name>
<feature type="transmembrane region" description="Helical" evidence="1">
    <location>
        <begin position="6"/>
        <end position="24"/>
    </location>
</feature>
<feature type="transmembrane region" description="Helical" evidence="1">
    <location>
        <begin position="74"/>
        <end position="97"/>
    </location>
</feature>
<organism evidence="2 3">
    <name type="scientific">Celerinatantimonas diazotrophica</name>
    <dbReference type="NCBI Taxonomy" id="412034"/>
    <lineage>
        <taxon>Bacteria</taxon>
        <taxon>Pseudomonadati</taxon>
        <taxon>Pseudomonadota</taxon>
        <taxon>Gammaproteobacteria</taxon>
        <taxon>Celerinatantimonadaceae</taxon>
        <taxon>Celerinatantimonas</taxon>
    </lineage>
</organism>
<dbReference type="RefSeq" id="WP_131910973.1">
    <property type="nucleotide sequence ID" value="NZ_OU594967.1"/>
</dbReference>
<evidence type="ECO:0000313" key="2">
    <source>
        <dbReference type="EMBL" id="TCK63978.1"/>
    </source>
</evidence>
<accession>A0A4R1KGM3</accession>
<feature type="transmembrane region" description="Helical" evidence="1">
    <location>
        <begin position="33"/>
        <end position="54"/>
    </location>
</feature>
<sequence>MGDIFVAFGLLVLNIVLFFWCRFIKRRFLNLNFLLKSLSWFNWIYWLFFNLIIWQHQGYIFPYDVITGRSQADGVCMLIAFIFTFVLFFQGPITVYMKKRR</sequence>
<dbReference type="Proteomes" id="UP000295565">
    <property type="component" value="Unassembled WGS sequence"/>
</dbReference>
<dbReference type="EMBL" id="SMGD01000001">
    <property type="protein sequence ID" value="TCK63978.1"/>
    <property type="molecule type" value="Genomic_DNA"/>
</dbReference>
<gene>
    <name evidence="2" type="ORF">EV690_0094</name>
</gene>
<keyword evidence="1" id="KW-1133">Transmembrane helix</keyword>
<evidence type="ECO:0000256" key="1">
    <source>
        <dbReference type="SAM" id="Phobius"/>
    </source>
</evidence>
<keyword evidence="3" id="KW-1185">Reference proteome</keyword>
<dbReference type="AlphaFoldDB" id="A0A4R1KGM3"/>
<evidence type="ECO:0000313" key="3">
    <source>
        <dbReference type="Proteomes" id="UP000295565"/>
    </source>
</evidence>
<reference evidence="2 3" key="1">
    <citation type="submission" date="2019-03" db="EMBL/GenBank/DDBJ databases">
        <title>Genomic Encyclopedia of Type Strains, Phase IV (KMG-IV): sequencing the most valuable type-strain genomes for metagenomic binning, comparative biology and taxonomic classification.</title>
        <authorList>
            <person name="Goeker M."/>
        </authorList>
    </citation>
    <scope>NUCLEOTIDE SEQUENCE [LARGE SCALE GENOMIC DNA]</scope>
    <source>
        <strain evidence="2 3">DSM 18577</strain>
    </source>
</reference>
<comment type="caution">
    <text evidence="2">The sequence shown here is derived from an EMBL/GenBank/DDBJ whole genome shotgun (WGS) entry which is preliminary data.</text>
</comment>
<keyword evidence="1" id="KW-0472">Membrane</keyword>